<dbReference type="SMART" id="SM00331">
    <property type="entry name" value="PP2C_SIG"/>
    <property type="match status" value="1"/>
</dbReference>
<dbReference type="SUPFAM" id="SSF81606">
    <property type="entry name" value="PP2C-like"/>
    <property type="match status" value="1"/>
</dbReference>
<dbReference type="InParanoid" id="B4D1A0"/>
<dbReference type="InterPro" id="IPR036457">
    <property type="entry name" value="PPM-type-like_dom_sf"/>
</dbReference>
<dbReference type="Pfam" id="PF07228">
    <property type="entry name" value="SpoIIE"/>
    <property type="match status" value="1"/>
</dbReference>
<dbReference type="GO" id="GO:0000160">
    <property type="term" value="P:phosphorelay signal transduction system"/>
    <property type="evidence" value="ECO:0007669"/>
    <property type="project" value="InterPro"/>
</dbReference>
<dbReference type="Gene3D" id="3.40.50.2300">
    <property type="match status" value="1"/>
</dbReference>
<dbReference type="PANTHER" id="PTHR43156:SF2">
    <property type="entry name" value="STAGE II SPORULATION PROTEIN E"/>
    <property type="match status" value="1"/>
</dbReference>
<dbReference type="EMBL" id="ABVL01000006">
    <property type="protein sequence ID" value="EDY19792.1"/>
    <property type="molecule type" value="Genomic_DNA"/>
</dbReference>
<sequence length="396" mass="43393">MEPHQPRNSETVTDQRKPRVLLADDEAVSRRLLSESLQRSGFEVRQAADGEETLRLATDELPDLLVLDFEMPQLDGAQVCHLLRASDREDLRNLPVIMLTAHAGEVEEIGCLQAGANDFVTKPVSRDVLAARIHTQLRLRSMADELRQRNDELARWRTEHEADLAAAHATQQALIPARLPTAEGWSVESIYQPVIEVGGDVLGWRPAGHGCWHFWIVDATGHGAAAALLTALAVQLFRQACETEREPGAILSTVNHEFRKVFGGRAFMTGCCALIDPQGDVIFSGAGHPPLFVRRVNGNIDAFGPHGTLLGLKDGDVYEQEHVTLEAGDVAVLYSDGLFSFKSPDGERFTPNHLRETLRGIKPGVAFFDRLLTALRGNSDGAPSDDDIAAIALQRS</sequence>
<evidence type="ECO:0000313" key="4">
    <source>
        <dbReference type="EMBL" id="EDY19792.1"/>
    </source>
</evidence>
<comment type="caution">
    <text evidence="4">The sequence shown here is derived from an EMBL/GenBank/DDBJ whole genome shotgun (WGS) entry which is preliminary data.</text>
</comment>
<dbReference type="InterPro" id="IPR052016">
    <property type="entry name" value="Bact_Sigma-Reg"/>
</dbReference>
<keyword evidence="5" id="KW-1185">Reference proteome</keyword>
<feature type="domain" description="Response regulatory" evidence="3">
    <location>
        <begin position="19"/>
        <end position="137"/>
    </location>
</feature>
<dbReference type="FunCoup" id="B4D1A0">
    <property type="interactions" value="21"/>
</dbReference>
<dbReference type="Proteomes" id="UP000005824">
    <property type="component" value="Unassembled WGS sequence"/>
</dbReference>
<dbReference type="PANTHER" id="PTHR43156">
    <property type="entry name" value="STAGE II SPORULATION PROTEIN E-RELATED"/>
    <property type="match status" value="1"/>
</dbReference>
<dbReference type="InterPro" id="IPR001789">
    <property type="entry name" value="Sig_transdc_resp-reg_receiver"/>
</dbReference>
<reference evidence="4 5" key="1">
    <citation type="journal article" date="2011" name="J. Bacteriol.">
        <title>Genome sequence of Chthoniobacter flavus Ellin428, an aerobic heterotrophic soil bacterium.</title>
        <authorList>
            <person name="Kant R."/>
            <person name="van Passel M.W."/>
            <person name="Palva A."/>
            <person name="Lucas S."/>
            <person name="Lapidus A."/>
            <person name="Glavina Del Rio T."/>
            <person name="Dalin E."/>
            <person name="Tice H."/>
            <person name="Bruce D."/>
            <person name="Goodwin L."/>
            <person name="Pitluck S."/>
            <person name="Larimer F.W."/>
            <person name="Land M.L."/>
            <person name="Hauser L."/>
            <person name="Sangwan P."/>
            <person name="de Vos W.M."/>
            <person name="Janssen P.H."/>
            <person name="Smidt H."/>
        </authorList>
    </citation>
    <scope>NUCLEOTIDE SEQUENCE [LARGE SCALE GENOMIC DNA]</scope>
    <source>
        <strain evidence="4 5">Ellin428</strain>
    </source>
</reference>
<dbReference type="eggNOG" id="COG3437">
    <property type="taxonomic scope" value="Bacteria"/>
</dbReference>
<dbReference type="GO" id="GO:0016791">
    <property type="term" value="F:phosphatase activity"/>
    <property type="evidence" value="ECO:0007669"/>
    <property type="project" value="TreeGrafter"/>
</dbReference>
<dbReference type="PROSITE" id="PS50110">
    <property type="entry name" value="RESPONSE_REGULATORY"/>
    <property type="match status" value="1"/>
</dbReference>
<name>B4D1A0_9BACT</name>
<evidence type="ECO:0000256" key="2">
    <source>
        <dbReference type="PROSITE-ProRule" id="PRU00169"/>
    </source>
</evidence>
<dbReference type="CDD" id="cd17574">
    <property type="entry name" value="REC_OmpR"/>
    <property type="match status" value="1"/>
</dbReference>
<evidence type="ECO:0000313" key="5">
    <source>
        <dbReference type="Proteomes" id="UP000005824"/>
    </source>
</evidence>
<keyword evidence="1" id="KW-0378">Hydrolase</keyword>
<dbReference type="InterPro" id="IPR001932">
    <property type="entry name" value="PPM-type_phosphatase-like_dom"/>
</dbReference>
<dbReference type="SUPFAM" id="SSF52172">
    <property type="entry name" value="CheY-like"/>
    <property type="match status" value="1"/>
</dbReference>
<dbReference type="InterPro" id="IPR011006">
    <property type="entry name" value="CheY-like_superfamily"/>
</dbReference>
<protein>
    <submittedName>
        <fullName evidence="4">Response regulator receiver modulated serine phosphatase</fullName>
    </submittedName>
</protein>
<proteinExistence type="predicted"/>
<organism evidence="4 5">
    <name type="scientific">Chthoniobacter flavus Ellin428</name>
    <dbReference type="NCBI Taxonomy" id="497964"/>
    <lineage>
        <taxon>Bacteria</taxon>
        <taxon>Pseudomonadati</taxon>
        <taxon>Verrucomicrobiota</taxon>
        <taxon>Spartobacteria</taxon>
        <taxon>Chthoniobacterales</taxon>
        <taxon>Chthoniobacteraceae</taxon>
        <taxon>Chthoniobacter</taxon>
    </lineage>
</organism>
<dbReference type="Gene3D" id="3.60.40.10">
    <property type="entry name" value="PPM-type phosphatase domain"/>
    <property type="match status" value="1"/>
</dbReference>
<keyword evidence="2" id="KW-0597">Phosphoprotein</keyword>
<dbReference type="AlphaFoldDB" id="B4D1A0"/>
<evidence type="ECO:0000256" key="1">
    <source>
        <dbReference type="ARBA" id="ARBA00022801"/>
    </source>
</evidence>
<accession>B4D1A0</accession>
<dbReference type="RefSeq" id="WP_006979706.1">
    <property type="nucleotide sequence ID" value="NZ_ABVL01000006.1"/>
</dbReference>
<dbReference type="eggNOG" id="COG2208">
    <property type="taxonomic scope" value="Bacteria"/>
</dbReference>
<evidence type="ECO:0000259" key="3">
    <source>
        <dbReference type="PROSITE" id="PS50110"/>
    </source>
</evidence>
<dbReference type="Pfam" id="PF00072">
    <property type="entry name" value="Response_reg"/>
    <property type="match status" value="1"/>
</dbReference>
<dbReference type="SMART" id="SM00448">
    <property type="entry name" value="REC"/>
    <property type="match status" value="1"/>
</dbReference>
<feature type="modified residue" description="4-aspartylphosphate" evidence="2">
    <location>
        <position position="68"/>
    </location>
</feature>
<gene>
    <name evidence="4" type="ORF">CfE428DRAFT_2381</name>
</gene>
<dbReference type="STRING" id="497964.CfE428DRAFT_2381"/>